<dbReference type="Proteomes" id="UP001143347">
    <property type="component" value="Unassembled WGS sequence"/>
</dbReference>
<keyword evidence="2" id="KW-1185">Reference proteome</keyword>
<evidence type="ECO:0000313" key="2">
    <source>
        <dbReference type="Proteomes" id="UP001143347"/>
    </source>
</evidence>
<reference evidence="1" key="1">
    <citation type="submission" date="2022-10" db="EMBL/GenBank/DDBJ databases">
        <title>WGS of marine actinomycetes from Thailand.</title>
        <authorList>
            <person name="Thawai C."/>
        </authorList>
    </citation>
    <scope>NUCLEOTIDE SEQUENCE</scope>
    <source>
        <strain evidence="1">SW21</strain>
    </source>
</reference>
<gene>
    <name evidence="1" type="ORF">OSB52_19295</name>
</gene>
<dbReference type="EMBL" id="JAPKFM010000024">
    <property type="protein sequence ID" value="MCX2966233.1"/>
    <property type="molecule type" value="Genomic_DNA"/>
</dbReference>
<dbReference type="RefSeq" id="WP_266063142.1">
    <property type="nucleotide sequence ID" value="NZ_JAPKFM010000024.1"/>
</dbReference>
<sequence>MSRPSTATNDHAQWTFGGLAIATDNASLWATQAAADDPADTSAPQVQATLADVEGDLVVSIAVPAGLSFVANVDDGVIQITMANIHADCCQRCGEHFSDPHAPECEIGAAEETALAAQDDTAMLAALEARAERRLR</sequence>
<comment type="caution">
    <text evidence="1">The sequence shown here is derived from an EMBL/GenBank/DDBJ whole genome shotgun (WGS) entry which is preliminary data.</text>
</comment>
<evidence type="ECO:0000313" key="1">
    <source>
        <dbReference type="EMBL" id="MCX2966233.1"/>
    </source>
</evidence>
<protein>
    <submittedName>
        <fullName evidence="1">CHAP domain-containing protein</fullName>
    </submittedName>
</protein>
<proteinExistence type="predicted"/>
<name>A0A9X3D7C3_9ACTN</name>
<accession>A0A9X3D7C3</accession>
<organism evidence="1 2">
    <name type="scientific">Gordonia aquimaris</name>
    <dbReference type="NCBI Taxonomy" id="2984863"/>
    <lineage>
        <taxon>Bacteria</taxon>
        <taxon>Bacillati</taxon>
        <taxon>Actinomycetota</taxon>
        <taxon>Actinomycetes</taxon>
        <taxon>Mycobacteriales</taxon>
        <taxon>Gordoniaceae</taxon>
        <taxon>Gordonia</taxon>
    </lineage>
</organism>
<dbReference type="AlphaFoldDB" id="A0A9X3D7C3"/>